<dbReference type="Gene3D" id="1.10.167.10">
    <property type="entry name" value="Regulator of G-protein Signalling 4, domain 2"/>
    <property type="match status" value="1"/>
</dbReference>
<dbReference type="InterPro" id="IPR044926">
    <property type="entry name" value="RGS_subdomain_2"/>
</dbReference>
<dbReference type="Pfam" id="PF00615">
    <property type="entry name" value="RGS"/>
    <property type="match status" value="1"/>
</dbReference>
<name>A0A1Y1V0Q5_9FUNG</name>
<reference evidence="2 3" key="1">
    <citation type="submission" date="2016-08" db="EMBL/GenBank/DDBJ databases">
        <title>Genomes of anaerobic fungi encode conserved fungal cellulosomes for biomass hydrolysis.</title>
        <authorList>
            <consortium name="DOE Joint Genome Institute"/>
            <person name="Haitjema C.H."/>
            <person name="Gilmore S.P."/>
            <person name="Henske J.K."/>
            <person name="Solomon K.V."/>
            <person name="De Groot R."/>
            <person name="Kuo A."/>
            <person name="Mondo S.J."/>
            <person name="Salamov A.A."/>
            <person name="Labutti K."/>
            <person name="Zhao Z."/>
            <person name="Chiniquy J."/>
            <person name="Barry K."/>
            <person name="Brewer H.M."/>
            <person name="Purvine S.O."/>
            <person name="Wright A.T."/>
            <person name="Boxma B."/>
            <person name="Van Alen T."/>
            <person name="Hackstein J.H."/>
            <person name="Baker S.E."/>
            <person name="Grigoriev I.V."/>
            <person name="O'Malley M.A."/>
        </authorList>
    </citation>
    <scope>NUCLEOTIDE SEQUENCE [LARGE SCALE GENOMIC DNA]</scope>
    <source>
        <strain evidence="3">finn</strain>
    </source>
</reference>
<evidence type="ECO:0000313" key="2">
    <source>
        <dbReference type="EMBL" id="ORX43449.1"/>
    </source>
</evidence>
<dbReference type="SUPFAM" id="SSF48097">
    <property type="entry name" value="Regulator of G-protein signaling, RGS"/>
    <property type="match status" value="1"/>
</dbReference>
<dbReference type="InterPro" id="IPR016137">
    <property type="entry name" value="RGS"/>
</dbReference>
<reference evidence="2 3" key="2">
    <citation type="submission" date="2016-08" db="EMBL/GenBank/DDBJ databases">
        <title>Pervasive Adenine N6-methylation of Active Genes in Fungi.</title>
        <authorList>
            <consortium name="DOE Joint Genome Institute"/>
            <person name="Mondo S.J."/>
            <person name="Dannebaum R.O."/>
            <person name="Kuo R.C."/>
            <person name="Labutti K."/>
            <person name="Haridas S."/>
            <person name="Kuo A."/>
            <person name="Salamov A."/>
            <person name="Ahrendt S.R."/>
            <person name="Lipzen A."/>
            <person name="Sullivan W."/>
            <person name="Andreopoulos W.B."/>
            <person name="Clum A."/>
            <person name="Lindquist E."/>
            <person name="Daum C."/>
            <person name="Ramamoorthy G.K."/>
            <person name="Gryganskyi A."/>
            <person name="Culley D."/>
            <person name="Magnuson J.K."/>
            <person name="James T.Y."/>
            <person name="O'Malley M.A."/>
            <person name="Stajich J.E."/>
            <person name="Spatafora J.W."/>
            <person name="Visel A."/>
            <person name="Grigoriev I.V."/>
        </authorList>
    </citation>
    <scope>NUCLEOTIDE SEQUENCE [LARGE SCALE GENOMIC DNA]</scope>
    <source>
        <strain evidence="3">finn</strain>
    </source>
</reference>
<feature type="domain" description="RGS" evidence="1">
    <location>
        <begin position="7"/>
        <end position="169"/>
    </location>
</feature>
<dbReference type="AlphaFoldDB" id="A0A1Y1V0Q5"/>
<dbReference type="InterPro" id="IPR036305">
    <property type="entry name" value="RGS_sf"/>
</dbReference>
<dbReference type="Proteomes" id="UP000193719">
    <property type="component" value="Unassembled WGS sequence"/>
</dbReference>
<dbReference type="STRING" id="1754191.A0A1Y1V0Q5"/>
<feature type="non-terminal residue" evidence="2">
    <location>
        <position position="1"/>
    </location>
</feature>
<evidence type="ECO:0000259" key="1">
    <source>
        <dbReference type="PROSITE" id="PS50132"/>
    </source>
</evidence>
<comment type="caution">
    <text evidence="2">The sequence shown here is derived from an EMBL/GenBank/DDBJ whole genome shotgun (WGS) entry which is preliminary data.</text>
</comment>
<keyword evidence="3" id="KW-1185">Reference proteome</keyword>
<dbReference type="EMBL" id="MCFH01000053">
    <property type="protein sequence ID" value="ORX43449.1"/>
    <property type="molecule type" value="Genomic_DNA"/>
</dbReference>
<protein>
    <recommendedName>
        <fullName evidence="1">RGS domain-containing protein</fullName>
    </recommendedName>
</protein>
<accession>A0A1Y1V0Q5</accession>
<proteinExistence type="predicted"/>
<dbReference type="PROSITE" id="PS50132">
    <property type="entry name" value="RGS"/>
    <property type="match status" value="1"/>
</dbReference>
<organism evidence="2 3">
    <name type="scientific">Piromyces finnis</name>
    <dbReference type="NCBI Taxonomy" id="1754191"/>
    <lineage>
        <taxon>Eukaryota</taxon>
        <taxon>Fungi</taxon>
        <taxon>Fungi incertae sedis</taxon>
        <taxon>Chytridiomycota</taxon>
        <taxon>Chytridiomycota incertae sedis</taxon>
        <taxon>Neocallimastigomycetes</taxon>
        <taxon>Neocallimastigales</taxon>
        <taxon>Neocallimastigaceae</taxon>
        <taxon>Piromyces</taxon>
    </lineage>
</organism>
<dbReference type="OrthoDB" id="2155392at2759"/>
<evidence type="ECO:0000313" key="3">
    <source>
        <dbReference type="Proteomes" id="UP000193719"/>
    </source>
</evidence>
<sequence length="177" mass="20991">PMSSIQYFYKVLNTPALVNELRDIAIKEFSVENVLFWDNYQLLQKMVYRYQIEYEKAKEMNDERYITQYDFEGYYQQQMMSTQPTQSMDSYSYDPNMAIPKEIMPYFTSFYYTFIHYDGPAAVNLSGNTISQIQCDISIYPAVGIFDNAKNEVVEMMYTSIFPILLKNNKRHFDLSV</sequence>
<gene>
    <name evidence="2" type="ORF">BCR36DRAFT_373946</name>
</gene>